<evidence type="ECO:0000313" key="1">
    <source>
        <dbReference type="EMBL" id="JAH40850.1"/>
    </source>
</evidence>
<organism evidence="1">
    <name type="scientific">Anguilla anguilla</name>
    <name type="common">European freshwater eel</name>
    <name type="synonym">Muraena anguilla</name>
    <dbReference type="NCBI Taxonomy" id="7936"/>
    <lineage>
        <taxon>Eukaryota</taxon>
        <taxon>Metazoa</taxon>
        <taxon>Chordata</taxon>
        <taxon>Craniata</taxon>
        <taxon>Vertebrata</taxon>
        <taxon>Euteleostomi</taxon>
        <taxon>Actinopterygii</taxon>
        <taxon>Neopterygii</taxon>
        <taxon>Teleostei</taxon>
        <taxon>Anguilliformes</taxon>
        <taxon>Anguillidae</taxon>
        <taxon>Anguilla</taxon>
    </lineage>
</organism>
<proteinExistence type="predicted"/>
<dbReference type="AlphaFoldDB" id="A0A0E9SJL7"/>
<reference evidence="1" key="1">
    <citation type="submission" date="2014-11" db="EMBL/GenBank/DDBJ databases">
        <authorList>
            <person name="Amaro Gonzalez C."/>
        </authorList>
    </citation>
    <scope>NUCLEOTIDE SEQUENCE</scope>
</reference>
<name>A0A0E9SJL7_ANGAN</name>
<dbReference type="EMBL" id="GBXM01067727">
    <property type="protein sequence ID" value="JAH40850.1"/>
    <property type="molecule type" value="Transcribed_RNA"/>
</dbReference>
<sequence length="16" mass="2043">MKWIRLIYLFIKNSCN</sequence>
<accession>A0A0E9SJL7</accession>
<protein>
    <submittedName>
        <fullName evidence="1">Uncharacterized protein</fullName>
    </submittedName>
</protein>
<reference evidence="1" key="2">
    <citation type="journal article" date="2015" name="Fish Shellfish Immunol.">
        <title>Early steps in the European eel (Anguilla anguilla)-Vibrio vulnificus interaction in the gills: Role of the RtxA13 toxin.</title>
        <authorList>
            <person name="Callol A."/>
            <person name="Pajuelo D."/>
            <person name="Ebbesson L."/>
            <person name="Teles M."/>
            <person name="MacKenzie S."/>
            <person name="Amaro C."/>
        </authorList>
    </citation>
    <scope>NUCLEOTIDE SEQUENCE</scope>
</reference>